<comment type="caution">
    <text evidence="2">The sequence shown here is derived from an EMBL/GenBank/DDBJ whole genome shotgun (WGS) entry which is preliminary data.</text>
</comment>
<evidence type="ECO:0000313" key="2">
    <source>
        <dbReference type="EMBL" id="OSZ55278.1"/>
    </source>
</evidence>
<feature type="non-terminal residue" evidence="2">
    <location>
        <position position="183"/>
    </location>
</feature>
<keyword evidence="3" id="KW-1185">Reference proteome</keyword>
<evidence type="ECO:0000313" key="3">
    <source>
        <dbReference type="Proteomes" id="UP000194266"/>
    </source>
</evidence>
<dbReference type="RefSeq" id="WP_318275791.1">
    <property type="nucleotide sequence ID" value="NZ_MRYD01000633.1"/>
</dbReference>
<sequence length="183" mass="20102">MRLVLRCLGRNGDRHGHRHRRGDRLRGGIAGCPGGLRPDRVLRGERELPALLPRTLLPGKSLSGKSLSGKSLPGKSLSGKSLSGKSLPGKSLSGKSLLTGRNRPTRRHGLPRRHRLTRLSRLALVLRPVGRPVRVGRRQGEHRARPGLLRRRALLSRGQGPATAPRRLRVLLRRGGQRGRQGV</sequence>
<reference evidence="2 3" key="1">
    <citation type="submission" date="2016-12" db="EMBL/GenBank/DDBJ databases">
        <title>Genome Mining:The Detection of Biosynthetic Gene Clusters to Aid in the Expression of Curamycin A produced by Streptomyces sp. strain CZA14.</title>
        <authorList>
            <person name="Durrell K.A."/>
            <person name="Kirby B.M."/>
            <person name="Khan W."/>
            <person name="Mthethwa T."/>
            <person name="Le Roes-Hill M."/>
        </authorList>
    </citation>
    <scope>NUCLEOTIDE SEQUENCE [LARGE SCALE GENOMIC DNA]</scope>
    <source>
        <strain evidence="2 3">CZA14</strain>
    </source>
</reference>
<evidence type="ECO:0000256" key="1">
    <source>
        <dbReference type="SAM" id="MobiDB-lite"/>
    </source>
</evidence>
<protein>
    <submittedName>
        <fullName evidence="2">Uncharacterized protein</fullName>
    </submittedName>
</protein>
<gene>
    <name evidence="2" type="ORF">OQI_39485</name>
</gene>
<organism evidence="2 3">
    <name type="scientific">Streptomyces pharetrae CZA14</name>
    <dbReference type="NCBI Taxonomy" id="1144883"/>
    <lineage>
        <taxon>Bacteria</taxon>
        <taxon>Bacillati</taxon>
        <taxon>Actinomycetota</taxon>
        <taxon>Actinomycetes</taxon>
        <taxon>Kitasatosporales</taxon>
        <taxon>Streptomycetaceae</taxon>
        <taxon>Streptomyces</taxon>
    </lineage>
</organism>
<feature type="region of interest" description="Disordered" evidence="1">
    <location>
        <begin position="56"/>
        <end position="112"/>
    </location>
</feature>
<dbReference type="Proteomes" id="UP000194266">
    <property type="component" value="Unassembled WGS sequence"/>
</dbReference>
<dbReference type="EMBL" id="MRYD01000633">
    <property type="protein sequence ID" value="OSZ55278.1"/>
    <property type="molecule type" value="Genomic_DNA"/>
</dbReference>
<proteinExistence type="predicted"/>
<name>A0ABX3Y627_9ACTN</name>
<accession>A0ABX3Y627</accession>
<feature type="compositionally biased region" description="Low complexity" evidence="1">
    <location>
        <begin position="56"/>
        <end position="98"/>
    </location>
</feature>
<feature type="compositionally biased region" description="Basic residues" evidence="1">
    <location>
        <begin position="103"/>
        <end position="112"/>
    </location>
</feature>